<dbReference type="PANTHER" id="PTHR24422:SF19">
    <property type="entry name" value="CHEMOTAXIS PROTEIN METHYLTRANSFERASE"/>
    <property type="match status" value="1"/>
</dbReference>
<comment type="catalytic activity">
    <reaction evidence="1">
        <text>L-glutamyl-[protein] + S-adenosyl-L-methionine = [protein]-L-glutamate 5-O-methyl ester + S-adenosyl-L-homocysteine</text>
        <dbReference type="Rhea" id="RHEA:24452"/>
        <dbReference type="Rhea" id="RHEA-COMP:10208"/>
        <dbReference type="Rhea" id="RHEA-COMP:10311"/>
        <dbReference type="ChEBI" id="CHEBI:29973"/>
        <dbReference type="ChEBI" id="CHEBI:57856"/>
        <dbReference type="ChEBI" id="CHEBI:59789"/>
        <dbReference type="ChEBI" id="CHEBI:82795"/>
        <dbReference type="EC" id="2.1.1.80"/>
    </reaction>
</comment>
<dbReference type="EC" id="2.1.1.80" evidence="2"/>
<dbReference type="EMBL" id="JAUOPB010000010">
    <property type="protein sequence ID" value="MDO6423564.1"/>
    <property type="molecule type" value="Genomic_DNA"/>
</dbReference>
<reference evidence="7" key="1">
    <citation type="submission" date="2023-07" db="EMBL/GenBank/DDBJ databases">
        <title>Genome content predicts the carbon catabolic preferences of heterotrophic bacteria.</title>
        <authorList>
            <person name="Gralka M."/>
        </authorList>
    </citation>
    <scope>NUCLEOTIDE SEQUENCE</scope>
    <source>
        <strain evidence="7">I3M17_2</strain>
    </source>
</reference>
<dbReference type="PANTHER" id="PTHR24422">
    <property type="entry name" value="CHEMOTAXIS PROTEIN METHYLTRANSFERASE"/>
    <property type="match status" value="1"/>
</dbReference>
<dbReference type="PROSITE" id="PS50123">
    <property type="entry name" value="CHER"/>
    <property type="match status" value="1"/>
</dbReference>
<name>A0AAW7X7W4_9GAMM</name>
<dbReference type="Gene3D" id="1.10.155.10">
    <property type="entry name" value="Chemotaxis receptor methyltransferase CheR, N-terminal domain"/>
    <property type="match status" value="1"/>
</dbReference>
<dbReference type="GeneID" id="98615239"/>
<keyword evidence="3 7" id="KW-0489">Methyltransferase</keyword>
<evidence type="ECO:0000313" key="8">
    <source>
        <dbReference type="Proteomes" id="UP001169760"/>
    </source>
</evidence>
<dbReference type="GO" id="GO:0008983">
    <property type="term" value="F:protein-glutamate O-methyltransferase activity"/>
    <property type="evidence" value="ECO:0007669"/>
    <property type="project" value="UniProtKB-EC"/>
</dbReference>
<keyword evidence="4" id="KW-0808">Transferase</keyword>
<evidence type="ECO:0000256" key="5">
    <source>
        <dbReference type="ARBA" id="ARBA00022691"/>
    </source>
</evidence>
<dbReference type="InterPro" id="IPR000780">
    <property type="entry name" value="CheR_MeTrfase"/>
</dbReference>
<evidence type="ECO:0000256" key="3">
    <source>
        <dbReference type="ARBA" id="ARBA00022603"/>
    </source>
</evidence>
<evidence type="ECO:0000256" key="4">
    <source>
        <dbReference type="ARBA" id="ARBA00022679"/>
    </source>
</evidence>
<evidence type="ECO:0000256" key="2">
    <source>
        <dbReference type="ARBA" id="ARBA00012534"/>
    </source>
</evidence>
<gene>
    <name evidence="7" type="ORF">Q4521_13870</name>
</gene>
<sequence>MIWSLQAAPDLSDKQFTQWSKLLEERAGICLSDQQRVFLQTQVTMRMRELGHSDYTQYLNRVTDGVSGMMEWSVLIDRLVVKETSFFRHKPSIDFVRDTVLDRMNQNTLEGSFDVWSVGCSSGEEPYSLAMVLNDTFEFAQRDPYYGVTATDISRAALTIARTGLYPQRKVEMIEPHFRQRYFSPQEKNRYQIQPELKDRVCFNHGNVLNITDMPVISMDVIFCQNMLVYFRRWLRHEIMNAFVDRLKPGGILVVGLGEVVDWVHPDMVRVPVEEVQAYRRK</sequence>
<feature type="domain" description="CheR-type methyltransferase" evidence="6">
    <location>
        <begin position="4"/>
        <end position="282"/>
    </location>
</feature>
<dbReference type="RefSeq" id="WP_011470100.1">
    <property type="nucleotide sequence ID" value="NZ_CP123764.1"/>
</dbReference>
<dbReference type="Gene3D" id="3.40.50.150">
    <property type="entry name" value="Vaccinia Virus protein VP39"/>
    <property type="match status" value="1"/>
</dbReference>
<dbReference type="SMART" id="SM00138">
    <property type="entry name" value="MeTrc"/>
    <property type="match status" value="1"/>
</dbReference>
<accession>A0AAW7X7W4</accession>
<dbReference type="SUPFAM" id="SSF47757">
    <property type="entry name" value="Chemotaxis receptor methyltransferase CheR, N-terminal domain"/>
    <property type="match status" value="1"/>
</dbReference>
<comment type="caution">
    <text evidence="7">The sequence shown here is derived from an EMBL/GenBank/DDBJ whole genome shotgun (WGS) entry which is preliminary data.</text>
</comment>
<evidence type="ECO:0000313" key="7">
    <source>
        <dbReference type="EMBL" id="MDO6423564.1"/>
    </source>
</evidence>
<dbReference type="InterPro" id="IPR022642">
    <property type="entry name" value="CheR_C"/>
</dbReference>
<protein>
    <recommendedName>
        <fullName evidence="2">protein-glutamate O-methyltransferase</fullName>
        <ecNumber evidence="2">2.1.1.80</ecNumber>
    </recommendedName>
</protein>
<dbReference type="Proteomes" id="UP001169760">
    <property type="component" value="Unassembled WGS sequence"/>
</dbReference>
<dbReference type="AlphaFoldDB" id="A0AAW7X7W4"/>
<dbReference type="Pfam" id="PF03705">
    <property type="entry name" value="CheR_N"/>
    <property type="match status" value="1"/>
</dbReference>
<dbReference type="InterPro" id="IPR029063">
    <property type="entry name" value="SAM-dependent_MTases_sf"/>
</dbReference>
<dbReference type="Pfam" id="PF01739">
    <property type="entry name" value="CheR"/>
    <property type="match status" value="1"/>
</dbReference>
<keyword evidence="5" id="KW-0949">S-adenosyl-L-methionine</keyword>
<evidence type="ECO:0000259" key="6">
    <source>
        <dbReference type="PROSITE" id="PS50123"/>
    </source>
</evidence>
<dbReference type="SUPFAM" id="SSF53335">
    <property type="entry name" value="S-adenosyl-L-methionine-dependent methyltransferases"/>
    <property type="match status" value="1"/>
</dbReference>
<proteinExistence type="predicted"/>
<evidence type="ECO:0000256" key="1">
    <source>
        <dbReference type="ARBA" id="ARBA00001541"/>
    </source>
</evidence>
<dbReference type="GO" id="GO:0032259">
    <property type="term" value="P:methylation"/>
    <property type="evidence" value="ECO:0007669"/>
    <property type="project" value="UniProtKB-KW"/>
</dbReference>
<dbReference type="CDD" id="cd02440">
    <property type="entry name" value="AdoMet_MTases"/>
    <property type="match status" value="1"/>
</dbReference>
<dbReference type="PRINTS" id="PR00996">
    <property type="entry name" value="CHERMTFRASE"/>
</dbReference>
<dbReference type="InterPro" id="IPR036804">
    <property type="entry name" value="CheR_N_sf"/>
</dbReference>
<dbReference type="InterPro" id="IPR022641">
    <property type="entry name" value="CheR_N"/>
</dbReference>
<organism evidence="7 8">
    <name type="scientific">Saccharophagus degradans</name>
    <dbReference type="NCBI Taxonomy" id="86304"/>
    <lineage>
        <taxon>Bacteria</taxon>
        <taxon>Pseudomonadati</taxon>
        <taxon>Pseudomonadota</taxon>
        <taxon>Gammaproteobacteria</taxon>
        <taxon>Cellvibrionales</taxon>
        <taxon>Cellvibrionaceae</taxon>
        <taxon>Saccharophagus</taxon>
    </lineage>
</organism>
<dbReference type="InterPro" id="IPR050903">
    <property type="entry name" value="Bact_Chemotaxis_MeTrfase"/>
</dbReference>